<feature type="chain" id="PRO_5003471949" description="GPI inositol-deacylase" evidence="2">
    <location>
        <begin position="29"/>
        <end position="543"/>
    </location>
</feature>
<dbReference type="PANTHER" id="PTHR22538">
    <property type="entry name" value="CILIA- AND FLAGELLA-ASSOCIATED PROTEIN 74"/>
    <property type="match status" value="1"/>
</dbReference>
<evidence type="ECO:0000313" key="4">
    <source>
        <dbReference type="Proteomes" id="UP000002640"/>
    </source>
</evidence>
<evidence type="ECO:0008006" key="5">
    <source>
        <dbReference type="Google" id="ProtNLM"/>
    </source>
</evidence>
<dbReference type="InParanoid" id="G4ZCP1"/>
<dbReference type="SUPFAM" id="SSF53474">
    <property type="entry name" value="alpha/beta-Hydrolases"/>
    <property type="match status" value="1"/>
</dbReference>
<feature type="region of interest" description="Disordered" evidence="1">
    <location>
        <begin position="117"/>
        <end position="145"/>
    </location>
</feature>
<dbReference type="InterPro" id="IPR029058">
    <property type="entry name" value="AB_hydrolase_fold"/>
</dbReference>
<dbReference type="KEGG" id="psoj:PHYSODRAFT_503160"/>
<feature type="signal peptide" evidence="2">
    <location>
        <begin position="1"/>
        <end position="28"/>
    </location>
</feature>
<evidence type="ECO:0000313" key="3">
    <source>
        <dbReference type="EMBL" id="EGZ17773.1"/>
    </source>
</evidence>
<evidence type="ECO:0000256" key="1">
    <source>
        <dbReference type="SAM" id="MobiDB-lite"/>
    </source>
</evidence>
<dbReference type="OMA" id="TEFKYMV"/>
<gene>
    <name evidence="3" type="ORF">PHYSODRAFT_503160</name>
</gene>
<reference evidence="3 4" key="1">
    <citation type="journal article" date="2006" name="Science">
        <title>Phytophthora genome sequences uncover evolutionary origins and mechanisms of pathogenesis.</title>
        <authorList>
            <person name="Tyler B.M."/>
            <person name="Tripathy S."/>
            <person name="Zhang X."/>
            <person name="Dehal P."/>
            <person name="Jiang R.H."/>
            <person name="Aerts A."/>
            <person name="Arredondo F.D."/>
            <person name="Baxter L."/>
            <person name="Bensasson D."/>
            <person name="Beynon J.L."/>
            <person name="Chapman J."/>
            <person name="Damasceno C.M."/>
            <person name="Dorrance A.E."/>
            <person name="Dou D."/>
            <person name="Dickerman A.W."/>
            <person name="Dubchak I.L."/>
            <person name="Garbelotto M."/>
            <person name="Gijzen M."/>
            <person name="Gordon S.G."/>
            <person name="Govers F."/>
            <person name="Grunwald N.J."/>
            <person name="Huang W."/>
            <person name="Ivors K.L."/>
            <person name="Jones R.W."/>
            <person name="Kamoun S."/>
            <person name="Krampis K."/>
            <person name="Lamour K.H."/>
            <person name="Lee M.K."/>
            <person name="McDonald W.H."/>
            <person name="Medina M."/>
            <person name="Meijer H.J."/>
            <person name="Nordberg E.K."/>
            <person name="Maclean D.J."/>
            <person name="Ospina-Giraldo M.D."/>
            <person name="Morris P.F."/>
            <person name="Phuntumart V."/>
            <person name="Putnam N.H."/>
            <person name="Rash S."/>
            <person name="Rose J.K."/>
            <person name="Sakihama Y."/>
            <person name="Salamov A.A."/>
            <person name="Savidor A."/>
            <person name="Scheuring C.F."/>
            <person name="Smith B.M."/>
            <person name="Sobral B.W."/>
            <person name="Terry A."/>
            <person name="Torto-Alalibo T.A."/>
            <person name="Win J."/>
            <person name="Xu Z."/>
            <person name="Zhang H."/>
            <person name="Grigoriev I.V."/>
            <person name="Rokhsar D.S."/>
            <person name="Boore J.L."/>
        </authorList>
    </citation>
    <scope>NUCLEOTIDE SEQUENCE [LARGE SCALE GENOMIC DNA]</scope>
    <source>
        <strain evidence="3 4">P6497</strain>
    </source>
</reference>
<dbReference type="GeneID" id="20658191"/>
<dbReference type="Proteomes" id="UP000002640">
    <property type="component" value="Unassembled WGS sequence"/>
</dbReference>
<feature type="compositionally biased region" description="Low complexity" evidence="1">
    <location>
        <begin position="126"/>
        <end position="145"/>
    </location>
</feature>
<accession>G4ZCP1</accession>
<sequence length="543" mass="58528">MRWSSLSPLRCIALVCTAVAVFTTPTTGAAVSNKGEGTVHGDLRTSSKEWPSLKLHFTLKRGSMQVYGESAFDVYANPVVSRDGLSVTYNGYADFNEGPTLTRYMLVDGVAYATTTTETKTDEDQSQTQTQTRSDVSSGTSSTSKCLESNMLPHLDLMIPALNDATSVYNATLDGKRIKCSAGNLFKLKFGGLNLALCASGAEGVHVYGSDMEITVNECEKVVNATAVTSTSAALLTGEPIPESESRSLDFGSDVDLVSATCKCRTTPRPCLFIHGLGIDYAKEELQDSFDYYWGNLSDHAPCCTAFKYMIWNSMETGWNNETQQQTLCNLATSLVETGPPTEITDTIIVTHSMGGLMLASAIANGKCSLGNSSSWIATSPPMTGSMGSDFAQESCAGEHTVLMEALGNVTGQCPVLGATLSLAYEDEEHSSTELNTQYEAAQEVYHTRVHAVMCSNGYSGLFSVYQAMYCLLGAGLPHKSGKNDGMVEFQSCAGGFPLEQFGDHYLDQFYVTKLNHADTTFYNGDGLFSSAKKPVKWFECVL</sequence>
<dbReference type="Gene3D" id="3.40.50.1820">
    <property type="entry name" value="alpha/beta hydrolase"/>
    <property type="match status" value="1"/>
</dbReference>
<name>G4ZCP1_PHYSP</name>
<proteinExistence type="predicted"/>
<keyword evidence="2" id="KW-0732">Signal</keyword>
<dbReference type="PANTHER" id="PTHR22538:SF1">
    <property type="entry name" value="VWFD DOMAIN-CONTAINING PROTEIN"/>
    <property type="match status" value="1"/>
</dbReference>
<organism evidence="3 4">
    <name type="scientific">Phytophthora sojae (strain P6497)</name>
    <name type="common">Soybean stem and root rot agent</name>
    <name type="synonym">Phytophthora megasperma f. sp. glycines</name>
    <dbReference type="NCBI Taxonomy" id="1094619"/>
    <lineage>
        <taxon>Eukaryota</taxon>
        <taxon>Sar</taxon>
        <taxon>Stramenopiles</taxon>
        <taxon>Oomycota</taxon>
        <taxon>Peronosporomycetes</taxon>
        <taxon>Peronosporales</taxon>
        <taxon>Peronosporaceae</taxon>
        <taxon>Phytophthora</taxon>
    </lineage>
</organism>
<protein>
    <recommendedName>
        <fullName evidence="5">GPI inositol-deacylase</fullName>
    </recommendedName>
</protein>
<dbReference type="EMBL" id="JH159154">
    <property type="protein sequence ID" value="EGZ17773.1"/>
    <property type="molecule type" value="Genomic_DNA"/>
</dbReference>
<keyword evidence="4" id="KW-1185">Reference proteome</keyword>
<evidence type="ECO:0000256" key="2">
    <source>
        <dbReference type="SAM" id="SignalP"/>
    </source>
</evidence>
<dbReference type="AlphaFoldDB" id="G4ZCP1"/>
<dbReference type="RefSeq" id="XP_009526831.1">
    <property type="nucleotide sequence ID" value="XM_009528536.1"/>
</dbReference>